<dbReference type="EMBL" id="BSUM01000001">
    <property type="protein sequence ID" value="GMA33169.1"/>
    <property type="molecule type" value="Genomic_DNA"/>
</dbReference>
<evidence type="ECO:0000313" key="5">
    <source>
        <dbReference type="Proteomes" id="UP001157161"/>
    </source>
</evidence>
<evidence type="ECO:0000256" key="1">
    <source>
        <dbReference type="ARBA" id="ARBA00009199"/>
    </source>
</evidence>
<feature type="compositionally biased region" description="Pro residues" evidence="2">
    <location>
        <begin position="202"/>
        <end position="211"/>
    </location>
</feature>
<gene>
    <name evidence="4" type="ORF">GCM10025875_31610</name>
</gene>
<keyword evidence="5" id="KW-1185">Reference proteome</keyword>
<dbReference type="Gene3D" id="3.90.1300.10">
    <property type="entry name" value="Amidase signature (AS) domain"/>
    <property type="match status" value="1"/>
</dbReference>
<organism evidence="4 5">
    <name type="scientific">Litorihabitans aurantiacus</name>
    <dbReference type="NCBI Taxonomy" id="1930061"/>
    <lineage>
        <taxon>Bacteria</taxon>
        <taxon>Bacillati</taxon>
        <taxon>Actinomycetota</taxon>
        <taxon>Actinomycetes</taxon>
        <taxon>Micrococcales</taxon>
        <taxon>Beutenbergiaceae</taxon>
        <taxon>Litorihabitans</taxon>
    </lineage>
</organism>
<dbReference type="InterPro" id="IPR036928">
    <property type="entry name" value="AS_sf"/>
</dbReference>
<dbReference type="SUPFAM" id="SSF75304">
    <property type="entry name" value="Amidase signature (AS) enzymes"/>
    <property type="match status" value="1"/>
</dbReference>
<comment type="caution">
    <text evidence="4">The sequence shown here is derived from an EMBL/GenBank/DDBJ whole genome shotgun (WGS) entry which is preliminary data.</text>
</comment>
<protein>
    <recommendedName>
        <fullName evidence="3">Amidase domain-containing protein</fullName>
    </recommendedName>
</protein>
<dbReference type="Pfam" id="PF01425">
    <property type="entry name" value="Amidase"/>
    <property type="match status" value="1"/>
</dbReference>
<feature type="region of interest" description="Disordered" evidence="2">
    <location>
        <begin position="185"/>
        <end position="211"/>
    </location>
</feature>
<reference evidence="4" key="2">
    <citation type="submission" date="2023-02" db="EMBL/GenBank/DDBJ databases">
        <authorList>
            <person name="Sun Q."/>
            <person name="Mori K."/>
        </authorList>
    </citation>
    <scope>NUCLEOTIDE SEQUENCE</scope>
    <source>
        <strain evidence="4">NBRC 112290</strain>
    </source>
</reference>
<proteinExistence type="inferred from homology"/>
<feature type="domain" description="Amidase" evidence="3">
    <location>
        <begin position="3"/>
        <end position="174"/>
    </location>
</feature>
<evidence type="ECO:0000259" key="3">
    <source>
        <dbReference type="Pfam" id="PF01425"/>
    </source>
</evidence>
<name>A0AA37XHR5_9MICO</name>
<evidence type="ECO:0000256" key="2">
    <source>
        <dbReference type="SAM" id="MobiDB-lite"/>
    </source>
</evidence>
<evidence type="ECO:0000313" key="4">
    <source>
        <dbReference type="EMBL" id="GMA33169.1"/>
    </source>
</evidence>
<dbReference type="AlphaFoldDB" id="A0AA37XHR5"/>
<sequence>MIELAERLRAAGHEVVAVHPSAATAAVMDIYPSTIIPTWLALDPPPRPELLPAHVQRHLARAAEIDAVTYVREVNRFEALAREITADYFDRVDVLLTPTTATRVPRIGEVRAELLDRGGPTGRACPRYEQTLAFTTVGSVIGAPALSVPAGLDDDGLPLGAQIIGRQHADDVVLQLGRDVERLAAMPDPPDLRRPAATGSAPPHPRSPATS</sequence>
<dbReference type="InterPro" id="IPR023631">
    <property type="entry name" value="Amidase_dom"/>
</dbReference>
<accession>A0AA37XHR5</accession>
<dbReference type="PANTHER" id="PTHR11895:SF7">
    <property type="entry name" value="GLUTAMYL-TRNA(GLN) AMIDOTRANSFERASE SUBUNIT A, MITOCHONDRIAL"/>
    <property type="match status" value="1"/>
</dbReference>
<reference evidence="4" key="1">
    <citation type="journal article" date="2014" name="Int. J. Syst. Evol. Microbiol.">
        <title>Complete genome sequence of Corynebacterium casei LMG S-19264T (=DSM 44701T), isolated from a smear-ripened cheese.</title>
        <authorList>
            <consortium name="US DOE Joint Genome Institute (JGI-PGF)"/>
            <person name="Walter F."/>
            <person name="Albersmeier A."/>
            <person name="Kalinowski J."/>
            <person name="Ruckert C."/>
        </authorList>
    </citation>
    <scope>NUCLEOTIDE SEQUENCE</scope>
    <source>
        <strain evidence="4">NBRC 112290</strain>
    </source>
</reference>
<dbReference type="InterPro" id="IPR000120">
    <property type="entry name" value="Amidase"/>
</dbReference>
<dbReference type="Proteomes" id="UP001157161">
    <property type="component" value="Unassembled WGS sequence"/>
</dbReference>
<comment type="similarity">
    <text evidence="1">Belongs to the amidase family.</text>
</comment>
<dbReference type="PANTHER" id="PTHR11895">
    <property type="entry name" value="TRANSAMIDASE"/>
    <property type="match status" value="1"/>
</dbReference>
<dbReference type="GO" id="GO:0003824">
    <property type="term" value="F:catalytic activity"/>
    <property type="evidence" value="ECO:0007669"/>
    <property type="project" value="InterPro"/>
</dbReference>